<dbReference type="EMBL" id="AP018786">
    <property type="protein sequence ID" value="BBF24185.1"/>
    <property type="molecule type" value="Genomic_DNA"/>
</dbReference>
<dbReference type="Proteomes" id="UP000271003">
    <property type="component" value="Chromosome"/>
</dbReference>
<proteinExistence type="inferred from homology"/>
<dbReference type="SUPFAM" id="SSF52972">
    <property type="entry name" value="ITPase-like"/>
    <property type="match status" value="1"/>
</dbReference>
<protein>
    <recommendedName>
        <fullName evidence="4">dTTP/UTP pyrophosphatase</fullName>
        <shortName evidence="4">dTTPase/UTPase</shortName>
        <ecNumber evidence="4">3.6.1.9</ecNumber>
    </recommendedName>
    <alternativeName>
        <fullName evidence="4">Nucleoside triphosphate pyrophosphatase</fullName>
    </alternativeName>
    <alternativeName>
        <fullName evidence="4">Nucleotide pyrophosphatase</fullName>
        <shortName evidence="4">Nucleotide PPase</shortName>
    </alternativeName>
</protein>
<feature type="site" description="Important for substrate specificity" evidence="4">
    <location>
        <position position="14"/>
    </location>
</feature>
<comment type="function">
    <text evidence="4">Nucleoside triphosphate pyrophosphatase that hydrolyzes dTTP and UTP. May have a dual role in cell division arrest and in preventing the incorporation of modified nucleotides into cellular nucleic acids.</text>
</comment>
<dbReference type="Gene3D" id="3.90.950.10">
    <property type="match status" value="1"/>
</dbReference>
<feature type="site" description="Important for substrate specificity" evidence="4">
    <location>
        <position position="168"/>
    </location>
</feature>
<keyword evidence="2 4" id="KW-0378">Hydrolase</keyword>
<dbReference type="NCBIfam" id="TIGR00172">
    <property type="entry name" value="maf"/>
    <property type="match status" value="1"/>
</dbReference>
<keyword evidence="4" id="KW-0963">Cytoplasm</keyword>
<dbReference type="GO" id="GO:0036218">
    <property type="term" value="F:dTTP diphosphatase activity"/>
    <property type="evidence" value="ECO:0007669"/>
    <property type="project" value="RHEA"/>
</dbReference>
<dbReference type="CDD" id="cd00555">
    <property type="entry name" value="Maf"/>
    <property type="match status" value="1"/>
</dbReference>
<dbReference type="AlphaFoldDB" id="A0A2Z6IC67"/>
<evidence type="ECO:0000313" key="6">
    <source>
        <dbReference type="Proteomes" id="UP000271003"/>
    </source>
</evidence>
<comment type="catalytic activity">
    <reaction evidence="4">
        <text>dTTP + H2O = dTMP + diphosphate + H(+)</text>
        <dbReference type="Rhea" id="RHEA:28534"/>
        <dbReference type="ChEBI" id="CHEBI:15377"/>
        <dbReference type="ChEBI" id="CHEBI:15378"/>
        <dbReference type="ChEBI" id="CHEBI:33019"/>
        <dbReference type="ChEBI" id="CHEBI:37568"/>
        <dbReference type="ChEBI" id="CHEBI:63528"/>
        <dbReference type="EC" id="3.6.1.9"/>
    </reaction>
</comment>
<dbReference type="HAMAP" id="MF_00528">
    <property type="entry name" value="Maf"/>
    <property type="match status" value="1"/>
</dbReference>
<evidence type="ECO:0000256" key="3">
    <source>
        <dbReference type="ARBA" id="ARBA00023080"/>
    </source>
</evidence>
<dbReference type="PIRSF" id="PIRSF006305">
    <property type="entry name" value="Maf"/>
    <property type="match status" value="1"/>
</dbReference>
<dbReference type="GO" id="GO:0009117">
    <property type="term" value="P:nucleotide metabolic process"/>
    <property type="evidence" value="ECO:0007669"/>
    <property type="project" value="UniProtKB-KW"/>
</dbReference>
<sequence>MAEKDIYLASKSPRRKALLEQLGYRVTVIAGNAHTAGYFPGDEERLAGESPEAYVRRTARTKFAEGLARRDALGLPAGPVLAADTVVSLGDEVLGKPADAEEAKAFLHRLSGRVHLVQTTVVAGTSFEDAQERTSTSSVVFRALSDEEIDAYVATGEPFDKAGGYGIQGLAGVFVERIDGSFTGIMGLPVREAAEVLARAGRPVFS</sequence>
<evidence type="ECO:0000256" key="1">
    <source>
        <dbReference type="ARBA" id="ARBA00001968"/>
    </source>
</evidence>
<comment type="cofactor">
    <cofactor evidence="1 4">
        <name>a divalent metal cation</name>
        <dbReference type="ChEBI" id="CHEBI:60240"/>
    </cofactor>
</comment>
<feature type="site" description="Important for substrate specificity" evidence="4">
    <location>
        <position position="85"/>
    </location>
</feature>
<name>A0A2Z6IC67_9BURK</name>
<comment type="caution">
    <text evidence="4">Lacks conserved residue(s) required for the propagation of feature annotation.</text>
</comment>
<comment type="subcellular location">
    <subcellularLocation>
        <location evidence="4">Cytoplasm</location>
    </subcellularLocation>
</comment>
<dbReference type="EC" id="3.6.1.9" evidence="4"/>
<dbReference type="Pfam" id="PF02545">
    <property type="entry name" value="Maf"/>
    <property type="match status" value="1"/>
</dbReference>
<dbReference type="OrthoDB" id="9807767at2"/>
<comment type="catalytic activity">
    <reaction evidence="4">
        <text>UTP + H2O = UMP + diphosphate + H(+)</text>
        <dbReference type="Rhea" id="RHEA:29395"/>
        <dbReference type="ChEBI" id="CHEBI:15377"/>
        <dbReference type="ChEBI" id="CHEBI:15378"/>
        <dbReference type="ChEBI" id="CHEBI:33019"/>
        <dbReference type="ChEBI" id="CHEBI:46398"/>
        <dbReference type="ChEBI" id="CHEBI:57865"/>
        <dbReference type="EC" id="3.6.1.9"/>
    </reaction>
</comment>
<dbReference type="GO" id="GO:0005737">
    <property type="term" value="C:cytoplasm"/>
    <property type="evidence" value="ECO:0007669"/>
    <property type="project" value="UniProtKB-SubCell"/>
</dbReference>
<reference evidence="5 6" key="1">
    <citation type="journal article" date="2018" name="Int. J. Syst. Evol. Microbiol.">
        <title>Mesosutterella multiformis gen. nov., sp. nov., a member of the family Sutterellaceae and Sutterella megalosphaeroides sp. nov., isolated from human faeces.</title>
        <authorList>
            <person name="Sakamoto M."/>
            <person name="Ikeyama N."/>
            <person name="Kunihiro T."/>
            <person name="Iino T."/>
            <person name="Yuki M."/>
            <person name="Ohkuma M."/>
        </authorList>
    </citation>
    <scope>NUCLEOTIDE SEQUENCE [LARGE SCALE GENOMIC DNA]</scope>
    <source>
        <strain evidence="5 6">6FBBBH3</strain>
    </source>
</reference>
<gene>
    <name evidence="5" type="ORF">SUTMEG_20760</name>
</gene>
<accession>A0A2Z6IC67</accession>
<evidence type="ECO:0000256" key="4">
    <source>
        <dbReference type="HAMAP-Rule" id="MF_00528"/>
    </source>
</evidence>
<dbReference type="KEGG" id="sutt:SUTMEG_20760"/>
<dbReference type="PANTHER" id="PTHR43213">
    <property type="entry name" value="BIFUNCTIONAL DTTP/UTP PYROPHOSPHATASE/METHYLTRANSFERASE PROTEIN-RELATED"/>
    <property type="match status" value="1"/>
</dbReference>
<dbReference type="InterPro" id="IPR003697">
    <property type="entry name" value="Maf-like"/>
</dbReference>
<evidence type="ECO:0000256" key="2">
    <source>
        <dbReference type="ARBA" id="ARBA00022801"/>
    </source>
</evidence>
<dbReference type="InterPro" id="IPR029001">
    <property type="entry name" value="ITPase-like_fam"/>
</dbReference>
<evidence type="ECO:0000313" key="5">
    <source>
        <dbReference type="EMBL" id="BBF24185.1"/>
    </source>
</evidence>
<organism evidence="5 6">
    <name type="scientific">Sutterella megalosphaeroides</name>
    <dbReference type="NCBI Taxonomy" id="2494234"/>
    <lineage>
        <taxon>Bacteria</taxon>
        <taxon>Pseudomonadati</taxon>
        <taxon>Pseudomonadota</taxon>
        <taxon>Betaproteobacteria</taxon>
        <taxon>Burkholderiales</taxon>
        <taxon>Sutterellaceae</taxon>
        <taxon>Sutterella</taxon>
    </lineage>
</organism>
<keyword evidence="6" id="KW-1185">Reference proteome</keyword>
<comment type="similarity">
    <text evidence="4">Belongs to the Maf family. YhdE subfamily.</text>
</comment>
<dbReference type="GO" id="GO:0036221">
    <property type="term" value="F:UTP diphosphatase activity"/>
    <property type="evidence" value="ECO:0007669"/>
    <property type="project" value="RHEA"/>
</dbReference>
<dbReference type="PANTHER" id="PTHR43213:SF5">
    <property type="entry name" value="BIFUNCTIONAL DTTP_UTP PYROPHOSPHATASE_METHYLTRANSFERASE PROTEIN-RELATED"/>
    <property type="match status" value="1"/>
</dbReference>
<dbReference type="RefSeq" id="WP_120177719.1">
    <property type="nucleotide sequence ID" value="NZ_AP018786.1"/>
</dbReference>
<keyword evidence="3 4" id="KW-0546">Nucleotide metabolism</keyword>
<feature type="active site" description="Proton acceptor" evidence="4">
    <location>
        <position position="84"/>
    </location>
</feature>